<gene>
    <name evidence="3" type="ORF">HaLaN_28071</name>
</gene>
<feature type="compositionally biased region" description="Low complexity" evidence="2">
    <location>
        <begin position="428"/>
        <end position="437"/>
    </location>
</feature>
<protein>
    <submittedName>
        <fullName evidence="3">Uncharacterized protein</fullName>
    </submittedName>
</protein>
<dbReference type="Proteomes" id="UP000485058">
    <property type="component" value="Unassembled WGS sequence"/>
</dbReference>
<feature type="non-terminal residue" evidence="3">
    <location>
        <position position="467"/>
    </location>
</feature>
<dbReference type="EMBL" id="BLLF01004336">
    <property type="protein sequence ID" value="GFH29421.1"/>
    <property type="molecule type" value="Genomic_DNA"/>
</dbReference>
<name>A0A6A0AAU3_HAELA</name>
<reference evidence="3 4" key="1">
    <citation type="submission" date="2020-02" db="EMBL/GenBank/DDBJ databases">
        <title>Draft genome sequence of Haematococcus lacustris strain NIES-144.</title>
        <authorList>
            <person name="Morimoto D."/>
            <person name="Nakagawa S."/>
            <person name="Yoshida T."/>
            <person name="Sawayama S."/>
        </authorList>
    </citation>
    <scope>NUCLEOTIDE SEQUENCE [LARGE SCALE GENOMIC DNA]</scope>
    <source>
        <strain evidence="3 4">NIES-144</strain>
    </source>
</reference>
<evidence type="ECO:0000256" key="1">
    <source>
        <dbReference type="SAM" id="Coils"/>
    </source>
</evidence>
<feature type="coiled-coil region" evidence="1">
    <location>
        <begin position="310"/>
        <end position="337"/>
    </location>
</feature>
<comment type="caution">
    <text evidence="3">The sequence shown here is derived from an EMBL/GenBank/DDBJ whole genome shotgun (WGS) entry which is preliminary data.</text>
</comment>
<evidence type="ECO:0000313" key="3">
    <source>
        <dbReference type="EMBL" id="GFH29421.1"/>
    </source>
</evidence>
<sequence>MCPALVAIYPKAKVVMTFDTTHPVHAGLPAKAMLNLTLFLKDAFGEEEWKWKTGKCRQQEDAWSSGTRVLVHMEYLARMGLKQVLDTMHDRLHNNTLIRRVLPCACRGHAVQHKVRYKASRMLARHRWLHHTLETDREWSSMIDIAKEWPNSAPQNMCNPTAGRYGPSRPPPGPLSSSSTSTSTSSSGPTSSTSSTSTTSMTSSTSSTSSSPPSSRAHSPARGSSAPAGDAPSQGMITAIVYAKCMRKLDPFDNNNLKCNRCKHQMLMNYSKLVRTFIVGDANCATGRGSVATSDSRTITDPQPPPEAIIAALRGRINQLESQEQMKEARIEKLMTALLQSQQAKLLSDDGTSKVNAPQVRKNMSAYGIPVTVVWFIAHSRSPKMGPTSIVLYAHNTLAGSHDLNTCMAPSALQASEQQQPAQPPAHAPLLQQQGPATEKELAEALMSVARGAPKPRKAACPAAPSS</sequence>
<feature type="compositionally biased region" description="Low complexity" evidence="2">
    <location>
        <begin position="175"/>
        <end position="232"/>
    </location>
</feature>
<feature type="non-terminal residue" evidence="3">
    <location>
        <position position="1"/>
    </location>
</feature>
<dbReference type="AlphaFoldDB" id="A0A6A0AAU3"/>
<evidence type="ECO:0000256" key="2">
    <source>
        <dbReference type="SAM" id="MobiDB-lite"/>
    </source>
</evidence>
<accession>A0A6A0AAU3</accession>
<evidence type="ECO:0000313" key="4">
    <source>
        <dbReference type="Proteomes" id="UP000485058"/>
    </source>
</evidence>
<feature type="region of interest" description="Disordered" evidence="2">
    <location>
        <begin position="413"/>
        <end position="437"/>
    </location>
</feature>
<keyword evidence="1" id="KW-0175">Coiled coil</keyword>
<feature type="region of interest" description="Disordered" evidence="2">
    <location>
        <begin position="150"/>
        <end position="232"/>
    </location>
</feature>
<proteinExistence type="predicted"/>
<keyword evidence="4" id="KW-1185">Reference proteome</keyword>
<organism evidence="3 4">
    <name type="scientific">Haematococcus lacustris</name>
    <name type="common">Green alga</name>
    <name type="synonym">Haematococcus pluvialis</name>
    <dbReference type="NCBI Taxonomy" id="44745"/>
    <lineage>
        <taxon>Eukaryota</taxon>
        <taxon>Viridiplantae</taxon>
        <taxon>Chlorophyta</taxon>
        <taxon>core chlorophytes</taxon>
        <taxon>Chlorophyceae</taxon>
        <taxon>CS clade</taxon>
        <taxon>Chlamydomonadales</taxon>
        <taxon>Haematococcaceae</taxon>
        <taxon>Haematococcus</taxon>
    </lineage>
</organism>